<proteinExistence type="predicted"/>
<reference evidence="2" key="1">
    <citation type="submission" date="2022-11" db="UniProtKB">
        <authorList>
            <consortium name="WormBaseParasite"/>
        </authorList>
    </citation>
    <scope>IDENTIFICATION</scope>
</reference>
<accession>A0AC35GKF1</accession>
<evidence type="ECO:0000313" key="2">
    <source>
        <dbReference type="WBParaSite" id="PS1159_v2.g5873.t2"/>
    </source>
</evidence>
<name>A0AC35GKF1_9BILA</name>
<evidence type="ECO:0000313" key="1">
    <source>
        <dbReference type="Proteomes" id="UP000887580"/>
    </source>
</evidence>
<organism evidence="1 2">
    <name type="scientific">Panagrolaimus sp. PS1159</name>
    <dbReference type="NCBI Taxonomy" id="55785"/>
    <lineage>
        <taxon>Eukaryota</taxon>
        <taxon>Metazoa</taxon>
        <taxon>Ecdysozoa</taxon>
        <taxon>Nematoda</taxon>
        <taxon>Chromadorea</taxon>
        <taxon>Rhabditida</taxon>
        <taxon>Tylenchina</taxon>
        <taxon>Panagrolaimomorpha</taxon>
        <taxon>Panagrolaimoidea</taxon>
        <taxon>Panagrolaimidae</taxon>
        <taxon>Panagrolaimus</taxon>
    </lineage>
</organism>
<sequence>MFNIGEENDIRLKNKKSLKDRLVGKKRWILGIILLFGNFCASSMRTHIGVSMVCMVNATAVHEISEKSDIPQFLPERENSQCRRMQGNETKAIIKGYKGTFVWSTEEQALLFSSGFYGNLLIMFFPGFLINHYGSKKVAFVSAVGMAFTTALMPTLAFLGMYYFMAMRILFGIFEYSIYSALVAPLSLWFSPNERSTAAAIFTSGSPLASSLGVLITTNLCSLDLWNGWPLIFYYTNLWNGWPLIFYYTSTVAFIWALAWLAFFTNTPKKSRFLSTEEKSYLHEKNEGHSHPEGDKKKKMPLKKMLTSAAVIAVMCATFNHVITTSLMQNYLPTYARDTLDLDLRSNGIFTSIAFICKIVSKYILSFTADYLKSKKILSPTASCKLFQSTASFGVAFMFCIIAFFIDCTRQHLALIVLCFYGIFAGSAIPGYFTSSCSFAPMYTGMVSSLMEVAGAIGNLLAPALVGFFVKQGQTGEWAYVFMSVAAINIITGTVFLFCGSADIQSWAKPQATSKKNLEESSIELVNDNIGFRRNDSK</sequence>
<protein>
    <submittedName>
        <fullName evidence="2">Major facilitator superfamily (MFS) profile domain-containing protein</fullName>
    </submittedName>
</protein>
<dbReference type="Proteomes" id="UP000887580">
    <property type="component" value="Unplaced"/>
</dbReference>
<dbReference type="WBParaSite" id="PS1159_v2.g5873.t2">
    <property type="protein sequence ID" value="PS1159_v2.g5873.t2"/>
    <property type="gene ID" value="PS1159_v2.g5873"/>
</dbReference>